<evidence type="ECO:0000256" key="1">
    <source>
        <dbReference type="ARBA" id="ARBA00005843"/>
    </source>
</evidence>
<evidence type="ECO:0000256" key="12">
    <source>
        <dbReference type="SAM" id="MobiDB-lite"/>
    </source>
</evidence>
<keyword evidence="7 11" id="KW-0067">ATP-binding</keyword>
<keyword evidence="10" id="KW-0040">ANK repeat</keyword>
<dbReference type="InterPro" id="IPR002110">
    <property type="entry name" value="Ankyrin_rpt"/>
</dbReference>
<dbReference type="EMBL" id="AJWJ01000485">
    <property type="protein sequence ID" value="KAF2070487.1"/>
    <property type="molecule type" value="Genomic_DNA"/>
</dbReference>
<evidence type="ECO:0000313" key="15">
    <source>
        <dbReference type="EMBL" id="KAF2070487.1"/>
    </source>
</evidence>
<gene>
    <name evidence="15" type="ORF">CYY_008198</name>
</gene>
<dbReference type="Pfam" id="PF07714">
    <property type="entry name" value="PK_Tyr_Ser-Thr"/>
    <property type="match status" value="1"/>
</dbReference>
<dbReference type="EC" id="2.7.11.1" evidence="2"/>
<dbReference type="PROSITE" id="PS00107">
    <property type="entry name" value="PROTEIN_KINASE_ATP"/>
    <property type="match status" value="1"/>
</dbReference>
<organism evidence="15 16">
    <name type="scientific">Polysphondylium violaceum</name>
    <dbReference type="NCBI Taxonomy" id="133409"/>
    <lineage>
        <taxon>Eukaryota</taxon>
        <taxon>Amoebozoa</taxon>
        <taxon>Evosea</taxon>
        <taxon>Eumycetozoa</taxon>
        <taxon>Dictyostelia</taxon>
        <taxon>Dictyosteliales</taxon>
        <taxon>Dictyosteliaceae</taxon>
        <taxon>Polysphondylium</taxon>
    </lineage>
</organism>
<dbReference type="SMART" id="SM00454">
    <property type="entry name" value="SAM"/>
    <property type="match status" value="1"/>
</dbReference>
<dbReference type="GO" id="GO:0005524">
    <property type="term" value="F:ATP binding"/>
    <property type="evidence" value="ECO:0007669"/>
    <property type="project" value="UniProtKB-UniRule"/>
</dbReference>
<feature type="domain" description="SAM" evidence="14">
    <location>
        <begin position="314"/>
        <end position="378"/>
    </location>
</feature>
<feature type="compositionally biased region" description="Polar residues" evidence="12">
    <location>
        <begin position="398"/>
        <end position="420"/>
    </location>
</feature>
<dbReference type="PROSITE" id="PS50011">
    <property type="entry name" value="PROTEIN_KINASE_DOM"/>
    <property type="match status" value="1"/>
</dbReference>
<dbReference type="SUPFAM" id="SSF48403">
    <property type="entry name" value="Ankyrin repeat"/>
    <property type="match status" value="1"/>
</dbReference>
<dbReference type="PROSITE" id="PS50297">
    <property type="entry name" value="ANK_REP_REGION"/>
    <property type="match status" value="3"/>
</dbReference>
<dbReference type="PROSITE" id="PS50105">
    <property type="entry name" value="SAM_DOMAIN"/>
    <property type="match status" value="1"/>
</dbReference>
<dbReference type="FunFam" id="1.25.40.20:FF:000433">
    <property type="entry name" value="Probable serine/threonine-protein kinase DDB_G0278535"/>
    <property type="match status" value="1"/>
</dbReference>
<dbReference type="FunFam" id="3.30.200.20:FF:000034">
    <property type="entry name" value="Kinase suppressor of Ras 1"/>
    <property type="match status" value="1"/>
</dbReference>
<evidence type="ECO:0000256" key="7">
    <source>
        <dbReference type="ARBA" id="ARBA00022840"/>
    </source>
</evidence>
<evidence type="ECO:0000313" key="16">
    <source>
        <dbReference type="Proteomes" id="UP000695562"/>
    </source>
</evidence>
<dbReference type="AlphaFoldDB" id="A0A8J4V1I5"/>
<keyword evidence="3" id="KW-0723">Serine/threonine-protein kinase</keyword>
<dbReference type="Proteomes" id="UP000695562">
    <property type="component" value="Unassembled WGS sequence"/>
</dbReference>
<evidence type="ECO:0000259" key="13">
    <source>
        <dbReference type="PROSITE" id="PS50011"/>
    </source>
</evidence>
<evidence type="ECO:0000256" key="6">
    <source>
        <dbReference type="ARBA" id="ARBA00022777"/>
    </source>
</evidence>
<accession>A0A8J4V1I5</accession>
<dbReference type="Pfam" id="PF00536">
    <property type="entry name" value="SAM_1"/>
    <property type="match status" value="1"/>
</dbReference>
<keyword evidence="6" id="KW-0418">Kinase</keyword>
<feature type="compositionally biased region" description="Low complexity" evidence="12">
    <location>
        <begin position="725"/>
        <end position="750"/>
    </location>
</feature>
<dbReference type="InterPro" id="IPR011009">
    <property type="entry name" value="Kinase-like_dom_sf"/>
</dbReference>
<feature type="compositionally biased region" description="Low complexity" evidence="12">
    <location>
        <begin position="10"/>
        <end position="35"/>
    </location>
</feature>
<evidence type="ECO:0000256" key="11">
    <source>
        <dbReference type="PROSITE-ProRule" id="PRU10141"/>
    </source>
</evidence>
<dbReference type="InterPro" id="IPR051681">
    <property type="entry name" value="Ser/Thr_Kinases-Pseudokinases"/>
</dbReference>
<feature type="repeat" description="ANK" evidence="10">
    <location>
        <begin position="257"/>
        <end position="289"/>
    </location>
</feature>
<dbReference type="Gene3D" id="3.30.200.20">
    <property type="entry name" value="Phosphorylase Kinase, domain 1"/>
    <property type="match status" value="1"/>
</dbReference>
<dbReference type="InterPro" id="IPR001245">
    <property type="entry name" value="Ser-Thr/Tyr_kinase_cat_dom"/>
</dbReference>
<dbReference type="Gene3D" id="1.10.510.10">
    <property type="entry name" value="Transferase(Phosphotransferase) domain 1"/>
    <property type="match status" value="1"/>
</dbReference>
<evidence type="ECO:0000256" key="2">
    <source>
        <dbReference type="ARBA" id="ARBA00012513"/>
    </source>
</evidence>
<evidence type="ECO:0000256" key="3">
    <source>
        <dbReference type="ARBA" id="ARBA00022527"/>
    </source>
</evidence>
<dbReference type="InterPro" id="IPR008271">
    <property type="entry name" value="Ser/Thr_kinase_AS"/>
</dbReference>
<keyword evidence="4" id="KW-0808">Transferase</keyword>
<comment type="catalytic activity">
    <reaction evidence="8">
        <text>L-threonyl-[protein] + ATP = O-phospho-L-threonyl-[protein] + ADP + H(+)</text>
        <dbReference type="Rhea" id="RHEA:46608"/>
        <dbReference type="Rhea" id="RHEA-COMP:11060"/>
        <dbReference type="Rhea" id="RHEA-COMP:11605"/>
        <dbReference type="ChEBI" id="CHEBI:15378"/>
        <dbReference type="ChEBI" id="CHEBI:30013"/>
        <dbReference type="ChEBI" id="CHEBI:30616"/>
        <dbReference type="ChEBI" id="CHEBI:61977"/>
        <dbReference type="ChEBI" id="CHEBI:456216"/>
        <dbReference type="EC" id="2.7.11.1"/>
    </reaction>
</comment>
<dbReference type="PRINTS" id="PR01415">
    <property type="entry name" value="ANKYRIN"/>
</dbReference>
<evidence type="ECO:0000256" key="4">
    <source>
        <dbReference type="ARBA" id="ARBA00022679"/>
    </source>
</evidence>
<comment type="similarity">
    <text evidence="1">Belongs to the protein kinase superfamily. TKL Ser/Thr protein kinase family.</text>
</comment>
<dbReference type="CDD" id="cd09487">
    <property type="entry name" value="SAM_superfamily"/>
    <property type="match status" value="1"/>
</dbReference>
<reference evidence="15" key="1">
    <citation type="submission" date="2020-01" db="EMBL/GenBank/DDBJ databases">
        <title>Development of genomics and gene disruption for Polysphondylium violaceum indicates a role for the polyketide synthase stlB in stalk morphogenesis.</title>
        <authorList>
            <person name="Narita B."/>
            <person name="Kawabe Y."/>
            <person name="Kin K."/>
            <person name="Saito T."/>
            <person name="Gibbs R."/>
            <person name="Kuspa A."/>
            <person name="Muzny D."/>
            <person name="Queller D."/>
            <person name="Richards S."/>
            <person name="Strassman J."/>
            <person name="Sucgang R."/>
            <person name="Worley K."/>
            <person name="Schaap P."/>
        </authorList>
    </citation>
    <scope>NUCLEOTIDE SEQUENCE</scope>
    <source>
        <strain evidence="15">QSvi11</strain>
    </source>
</reference>
<dbReference type="SUPFAM" id="SSF47769">
    <property type="entry name" value="SAM/Pointed domain"/>
    <property type="match status" value="1"/>
</dbReference>
<dbReference type="InterPro" id="IPR017441">
    <property type="entry name" value="Protein_kinase_ATP_BS"/>
</dbReference>
<evidence type="ECO:0000256" key="8">
    <source>
        <dbReference type="ARBA" id="ARBA00047899"/>
    </source>
</evidence>
<dbReference type="InterPro" id="IPR000719">
    <property type="entry name" value="Prot_kinase_dom"/>
</dbReference>
<dbReference type="PROSITE" id="PS50088">
    <property type="entry name" value="ANK_REPEAT"/>
    <property type="match status" value="3"/>
</dbReference>
<name>A0A8J4V1I5_9MYCE</name>
<proteinExistence type="inferred from homology"/>
<evidence type="ECO:0000259" key="14">
    <source>
        <dbReference type="PROSITE" id="PS50105"/>
    </source>
</evidence>
<feature type="compositionally biased region" description="Polar residues" evidence="12">
    <location>
        <begin position="60"/>
        <end position="77"/>
    </location>
</feature>
<feature type="region of interest" description="Disordered" evidence="12">
    <location>
        <begin position="379"/>
        <end position="420"/>
    </location>
</feature>
<dbReference type="FunFam" id="1.10.510.10:FF:001060">
    <property type="entry name" value="Probable serine/threonine-protein kinase DDB_G0278535"/>
    <property type="match status" value="1"/>
</dbReference>
<dbReference type="OrthoDB" id="10261027at2759"/>
<dbReference type="InterPro" id="IPR013761">
    <property type="entry name" value="SAM/pointed_sf"/>
</dbReference>
<protein>
    <recommendedName>
        <fullName evidence="2">non-specific serine/threonine protein kinase</fullName>
        <ecNumber evidence="2">2.7.11.1</ecNumber>
    </recommendedName>
</protein>
<evidence type="ECO:0000256" key="9">
    <source>
        <dbReference type="ARBA" id="ARBA00048679"/>
    </source>
</evidence>
<dbReference type="SMART" id="SM00248">
    <property type="entry name" value="ANK"/>
    <property type="match status" value="5"/>
</dbReference>
<dbReference type="PROSITE" id="PS00108">
    <property type="entry name" value="PROTEIN_KINASE_ST"/>
    <property type="match status" value="1"/>
</dbReference>
<feature type="region of interest" description="Disordered" evidence="12">
    <location>
        <begin position="719"/>
        <end position="758"/>
    </location>
</feature>
<dbReference type="InterPro" id="IPR001660">
    <property type="entry name" value="SAM"/>
</dbReference>
<dbReference type="Gene3D" id="1.10.150.50">
    <property type="entry name" value="Transcription Factor, Ets-1"/>
    <property type="match status" value="1"/>
</dbReference>
<feature type="repeat" description="ANK" evidence="10">
    <location>
        <begin position="222"/>
        <end position="256"/>
    </location>
</feature>
<feature type="binding site" evidence="11">
    <location>
        <position position="469"/>
    </location>
    <ligand>
        <name>ATP</name>
        <dbReference type="ChEBI" id="CHEBI:30616"/>
    </ligand>
</feature>
<dbReference type="Pfam" id="PF12796">
    <property type="entry name" value="Ank_2"/>
    <property type="match status" value="2"/>
</dbReference>
<dbReference type="InterPro" id="IPR036770">
    <property type="entry name" value="Ankyrin_rpt-contain_sf"/>
</dbReference>
<feature type="repeat" description="ANK" evidence="10">
    <location>
        <begin position="151"/>
        <end position="184"/>
    </location>
</feature>
<dbReference type="SUPFAM" id="SSF56112">
    <property type="entry name" value="Protein kinase-like (PK-like)"/>
    <property type="match status" value="1"/>
</dbReference>
<feature type="domain" description="Protein kinase" evidence="13">
    <location>
        <begin position="442"/>
        <end position="712"/>
    </location>
</feature>
<keyword evidence="5 11" id="KW-0547">Nucleotide-binding</keyword>
<keyword evidence="16" id="KW-1185">Reference proteome</keyword>
<evidence type="ECO:0000256" key="10">
    <source>
        <dbReference type="PROSITE-ProRule" id="PRU00023"/>
    </source>
</evidence>
<dbReference type="PANTHER" id="PTHR44329:SF288">
    <property type="entry name" value="MITOGEN-ACTIVATED PROTEIN KINASE KINASE KINASE 20"/>
    <property type="match status" value="1"/>
</dbReference>
<sequence length="758" mass="84978">MSTNNFNKHNTSASNITTSTSSIGSIGNNTNPNISRSNIAAPPVSSSMEKKSGWGDLISRRSSTNLPAPPTSISSSSKLNKLHQSILAKDLGKVKQILTSKAKAKQYFTQFDQMDQTPLCAALKQNTYDIVKEIIHFYQTNKMDINEQDKNGYTPLHVAASNCDDQILVLLLNYDGINVNITNEDKNSPLHYFCQKFKSPNCQEPFQLFLKKGVDVNAQNKNGETPLHKSIMNSSVRLLMVNLLLEAGGEVNVLNYRGESPLHFAVYLGREDLVSVLVKAGADITIKGGSEKKTCYELALSSQPRNNKVINFLKNVQDIYNWLKSIDLETFWLNFVKEEIFMDLLPDIDDKTLLDSVGITSSGNRMKIIKQCRLLKEQLANQPPPPPLTTTTTTTSTGKSNITGDSFKSTPNSMDSTGSISSDDLKISLTNLEHWVIDPNEVEYTLKLGSGSSGKVYKGLYKGKEVAVKVLRAITTQSQLDEFKKEFQIMGSIRSQFMVTFYGACIEPKLCMVMEYCSKDSLYHVMNTKSYDIGWERFFQFTMQMTLGVQCLHNWNPQIVHRDFKSLNLLVNEDWECKVSDFGLSRFNTADNLETLSKIRGTFAYCSPEIANGTGCPYTTKSDVYSIGIVFWELIIRVLTGEYSRPYSEYSHIKMDFQIMLNSKEGLRPTLPQCCPVGLSNLYYQCVHQDAAQRPSCEEIIETLNRLRHEYMSNKSHWDSLIKKPTPTSSPPINSSSSSRNNSSLSTTPTPTSPPTKK</sequence>
<evidence type="ECO:0000256" key="5">
    <source>
        <dbReference type="ARBA" id="ARBA00022741"/>
    </source>
</evidence>
<comment type="catalytic activity">
    <reaction evidence="9">
        <text>L-seryl-[protein] + ATP = O-phospho-L-seryl-[protein] + ADP + H(+)</text>
        <dbReference type="Rhea" id="RHEA:17989"/>
        <dbReference type="Rhea" id="RHEA-COMP:9863"/>
        <dbReference type="Rhea" id="RHEA-COMP:11604"/>
        <dbReference type="ChEBI" id="CHEBI:15378"/>
        <dbReference type="ChEBI" id="CHEBI:29999"/>
        <dbReference type="ChEBI" id="CHEBI:30616"/>
        <dbReference type="ChEBI" id="CHEBI:83421"/>
        <dbReference type="ChEBI" id="CHEBI:456216"/>
        <dbReference type="EC" id="2.7.11.1"/>
    </reaction>
</comment>
<dbReference type="GO" id="GO:0004674">
    <property type="term" value="F:protein serine/threonine kinase activity"/>
    <property type="evidence" value="ECO:0007669"/>
    <property type="project" value="UniProtKB-KW"/>
</dbReference>
<comment type="caution">
    <text evidence="15">The sequence shown here is derived from an EMBL/GenBank/DDBJ whole genome shotgun (WGS) entry which is preliminary data.</text>
</comment>
<dbReference type="CDD" id="cd13999">
    <property type="entry name" value="STKc_MAP3K-like"/>
    <property type="match status" value="1"/>
</dbReference>
<feature type="region of interest" description="Disordered" evidence="12">
    <location>
        <begin position="1"/>
        <end position="77"/>
    </location>
</feature>
<dbReference type="Gene3D" id="1.25.40.20">
    <property type="entry name" value="Ankyrin repeat-containing domain"/>
    <property type="match status" value="1"/>
</dbReference>
<dbReference type="PANTHER" id="PTHR44329">
    <property type="entry name" value="SERINE/THREONINE-PROTEIN KINASE TNNI3K-RELATED"/>
    <property type="match status" value="1"/>
</dbReference>